<dbReference type="EMBL" id="CAJHCQ010000006">
    <property type="protein sequence ID" value="CAD6532639.1"/>
    <property type="molecule type" value="Genomic_DNA"/>
</dbReference>
<evidence type="ECO:0000313" key="1">
    <source>
        <dbReference type="EMBL" id="CAD6532639.1"/>
    </source>
</evidence>
<organism evidence="1 2">
    <name type="scientific">Paraburkholderia hiiakae</name>
    <dbReference type="NCBI Taxonomy" id="1081782"/>
    <lineage>
        <taxon>Bacteria</taxon>
        <taxon>Pseudomonadati</taxon>
        <taxon>Pseudomonadota</taxon>
        <taxon>Betaproteobacteria</taxon>
        <taxon>Burkholderiales</taxon>
        <taxon>Burkholderiaceae</taxon>
        <taxon>Paraburkholderia</taxon>
    </lineage>
</organism>
<gene>
    <name evidence="1" type="ORF">LMG27952_02643</name>
</gene>
<evidence type="ECO:0000313" key="2">
    <source>
        <dbReference type="Proteomes" id="UP000656319"/>
    </source>
</evidence>
<sequence>MSQLLPRMRNILLSRFFSRKHFPYSKKGLRIRSRAGRLGL</sequence>
<protein>
    <submittedName>
        <fullName evidence="1">Uncharacterized protein</fullName>
    </submittedName>
</protein>
<accession>A0ABM8NM07</accession>
<comment type="caution">
    <text evidence="1">The sequence shown here is derived from an EMBL/GenBank/DDBJ whole genome shotgun (WGS) entry which is preliminary data.</text>
</comment>
<dbReference type="Proteomes" id="UP000656319">
    <property type="component" value="Unassembled WGS sequence"/>
</dbReference>
<reference evidence="1 2" key="1">
    <citation type="submission" date="2020-10" db="EMBL/GenBank/DDBJ databases">
        <authorList>
            <person name="Peeters C."/>
        </authorList>
    </citation>
    <scope>NUCLEOTIDE SEQUENCE [LARGE SCALE GENOMIC DNA]</scope>
    <source>
        <strain evidence="1 2">LMG 27952</strain>
    </source>
</reference>
<proteinExistence type="predicted"/>
<name>A0ABM8NM07_9BURK</name>
<keyword evidence="2" id="KW-1185">Reference proteome</keyword>